<evidence type="ECO:0000313" key="2">
    <source>
        <dbReference type="Proteomes" id="UP001278571"/>
    </source>
</evidence>
<sequence>MFVGRPEELRRREQQAAALAAEIARLMTGIEALGIGPLMPAGGRLSGPAFVIVRTDRGRWSIRA</sequence>
<comment type="caution">
    <text evidence="1">The sequence shown here is derived from an EMBL/GenBank/DDBJ whole genome shotgun (WGS) entry which is preliminary data.</text>
</comment>
<evidence type="ECO:0000313" key="1">
    <source>
        <dbReference type="EMBL" id="MDX2295875.1"/>
    </source>
</evidence>
<gene>
    <name evidence="1" type="ORF">R2363_27345</name>
</gene>
<organism evidence="1 2">
    <name type="scientific">Streptomyces roseolus</name>
    <dbReference type="NCBI Taxonomy" id="67358"/>
    <lineage>
        <taxon>Bacteria</taxon>
        <taxon>Bacillati</taxon>
        <taxon>Actinomycetota</taxon>
        <taxon>Actinomycetes</taxon>
        <taxon>Kitasatosporales</taxon>
        <taxon>Streptomycetaceae</taxon>
        <taxon>Streptomyces</taxon>
    </lineage>
</organism>
<dbReference type="RefSeq" id="WP_319012063.1">
    <property type="nucleotide sequence ID" value="NZ_JAWJZF010000464.1"/>
</dbReference>
<dbReference type="EMBL" id="JAWJZF010000464">
    <property type="protein sequence ID" value="MDX2295875.1"/>
    <property type="molecule type" value="Genomic_DNA"/>
</dbReference>
<reference evidence="1 2" key="1">
    <citation type="submission" date="2023-10" db="EMBL/GenBank/DDBJ databases">
        <authorList>
            <person name="Wang X.X."/>
        </authorList>
    </citation>
    <scope>NUCLEOTIDE SEQUENCE [LARGE SCALE GENOMIC DNA]</scope>
    <source>
        <strain evidence="1 2">NBRC 12816</strain>
    </source>
</reference>
<accession>A0ABU4KDN6</accession>
<proteinExistence type="predicted"/>
<name>A0ABU4KDN6_9ACTN</name>
<protein>
    <submittedName>
        <fullName evidence="1">Uncharacterized protein</fullName>
    </submittedName>
</protein>
<dbReference type="Proteomes" id="UP001278571">
    <property type="component" value="Unassembled WGS sequence"/>
</dbReference>
<keyword evidence="2" id="KW-1185">Reference proteome</keyword>